<feature type="compositionally biased region" description="Basic and acidic residues" evidence="1">
    <location>
        <begin position="1105"/>
        <end position="1114"/>
    </location>
</feature>
<feature type="compositionally biased region" description="Polar residues" evidence="1">
    <location>
        <begin position="958"/>
        <end position="969"/>
    </location>
</feature>
<feature type="compositionally biased region" description="Polar residues" evidence="1">
    <location>
        <begin position="983"/>
        <end position="993"/>
    </location>
</feature>
<dbReference type="EMBL" id="JACVHL010000002">
    <property type="protein sequence ID" value="MCC3803799.1"/>
    <property type="molecule type" value="Genomic_DNA"/>
</dbReference>
<feature type="region of interest" description="Disordered" evidence="1">
    <location>
        <begin position="751"/>
        <end position="773"/>
    </location>
</feature>
<feature type="compositionally biased region" description="Polar residues" evidence="1">
    <location>
        <begin position="1123"/>
        <end position="1136"/>
    </location>
</feature>
<evidence type="ECO:0000313" key="3">
    <source>
        <dbReference type="EMBL" id="MCC3803799.1"/>
    </source>
</evidence>
<sequence>MTSELETQPNQESESHSLPVFTPNVEEIVGVAYEQTQIRNGIKPISSIDLLDEPELQRYLLDLRSLSGSPEAKEIDVIQNANLVNNAKEGKEQRRLTHREIFKKIVIQKASSSIETPKASFFDKLPMVKALRHALSDRVKKTAEKKADSNFVAADLMLARDWRQIEHDLPPVDVEQAKEVRDRYYNFDTLYRQLILNLADYVGQLPASESHHHNWPGGLLKHSLEVALVSFKYSKSWDLPPISLNDYEARRRPRWQYAAFVIGLFHDVGKAITDMTIVCEDANGNTYRWNPMLKSLSEFCVEKQIVRYFVDMNDSSKYMNSVGRFKKHEGMASALLDKMLTPECRHYLTSSPDPGFGLYEEVTSILSGKKGDDYLMRALEEGEKLSVHLSYKKIRSDFHLNNRNASVAELMMRELPFMTESENFMKNVFVVSGYVMLRYPEALNQLKQAVMNRSPETKAILNCTAMVLGKQLSSANFIRKVSNNNFLPRFAPTKAIVKRDKKTRENVTTYERASGFFSVVILEHSTQLFGQKELPPAITGVLSLSVEHSLEFIGDDKVIEHTHEVEQEHTEEATVGSILDPDAKFNVVKQVRTRADAGDPDSVPGEKASEVSDSETALKKSGADTPVYQATSNPQFKGEQVTTVNSRNDEKRSQSTSGEVSAHNHGNTSPRTGSPRQQAHKAAKKQVASREPVEQNSGIDVFSLDQPTQIVAEEKVYDAPETLLDGVNTTTPEVPNEKPVTKMSELLGQSGPVEKDVDSNVDTQPSSGPDVYPPFYEVEQVPIHAYDNVNMVQEQDDYRDTNYDDIYGLPEIEPPHDGIVPNENQRNTTEIGVDIITQLYGEWVQISTKNKDLFAKRSIGAMLFKAPFFVDNAERAGRKDWAVNGDHVERRNSRTVKLKQEFVDSVLAYVGASNPTNPNASESDNDNPVKQSVSASKRDDLRKKTKPTHQNSDKVSKENNISEAQPSNDKTIKWRDLSEGSESESTQPNQLVNPRTEKQPCELLVRLRNKVMGNPTLEGKFLTGRVPKVLFNSTTKSLGYNIEQFEEIGLVIKSDVRNIFIDVEVFNGTKYPKDEILISPTSENQVKSTTSVDTLPLDEPSYQEPNEKLNKTGDKSIVPDPVSNATKDNVEPNDTTLFDNKTEEEQLVTIAGGVREVPSTNDTLKEKSPVHVVNDVRSVVDSGTSEVTGESVTVPQVNTRVGSNSISNDDEPDKILDEKVQQAMLRMLTDPTMQEHWPSSDKVQETKIKVGLNIQVDASQIDSMPKGQSPILMLLLHNIRKGEVYETEESKISRDNTTSVLLSDFLNQCRVFFESKRSTLKMLNKMTDEDLESIATTVWIQFAGQQNKVTVEITKN</sequence>
<feature type="domain" description="Uncharacterised" evidence="2">
    <location>
        <begin position="186"/>
        <end position="378"/>
    </location>
</feature>
<proteinExistence type="predicted"/>
<organism evidence="3 4">
    <name type="scientific">Vibrio parahaemolyticus</name>
    <dbReference type="NCBI Taxonomy" id="670"/>
    <lineage>
        <taxon>Bacteria</taxon>
        <taxon>Pseudomonadati</taxon>
        <taxon>Pseudomonadota</taxon>
        <taxon>Gammaproteobacteria</taxon>
        <taxon>Vibrionales</taxon>
        <taxon>Vibrionaceae</taxon>
        <taxon>Vibrio</taxon>
    </lineage>
</organism>
<accession>A0A9Q3U7L0</accession>
<feature type="region of interest" description="Disordered" evidence="1">
    <location>
        <begin position="1082"/>
        <end position="1136"/>
    </location>
</feature>
<evidence type="ECO:0000256" key="1">
    <source>
        <dbReference type="SAM" id="MobiDB-lite"/>
    </source>
</evidence>
<feature type="compositionally biased region" description="Polar residues" evidence="1">
    <location>
        <begin position="913"/>
        <end position="935"/>
    </location>
</feature>
<feature type="region of interest" description="Disordered" evidence="1">
    <location>
        <begin position="593"/>
        <end position="698"/>
    </location>
</feature>
<gene>
    <name evidence="3" type="ORF">IB292_01995</name>
</gene>
<feature type="compositionally biased region" description="Polar residues" evidence="1">
    <location>
        <begin position="654"/>
        <end position="676"/>
    </location>
</feature>
<evidence type="ECO:0000313" key="4">
    <source>
        <dbReference type="Proteomes" id="UP000726777"/>
    </source>
</evidence>
<name>A0A9Q3U7L0_VIBPH</name>
<dbReference type="Pfam" id="PF07514">
    <property type="entry name" value="TraI_2"/>
    <property type="match status" value="1"/>
</dbReference>
<evidence type="ECO:0000259" key="2">
    <source>
        <dbReference type="Pfam" id="PF07514"/>
    </source>
</evidence>
<reference evidence="3" key="1">
    <citation type="submission" date="2020-09" db="EMBL/GenBank/DDBJ databases">
        <title>Genome sequence of Vibrio parahaemolyticus isolates.</title>
        <authorList>
            <person name="Hammerl J.A."/>
            <person name="Strauch E."/>
        </authorList>
    </citation>
    <scope>NUCLEOTIDE SEQUENCE</scope>
    <source>
        <strain evidence="3">17-VB00146</strain>
    </source>
</reference>
<dbReference type="Gene3D" id="1.10.3210.40">
    <property type="match status" value="1"/>
</dbReference>
<feature type="region of interest" description="Disordered" evidence="1">
    <location>
        <begin position="913"/>
        <end position="993"/>
    </location>
</feature>
<protein>
    <submittedName>
        <fullName evidence="3">TraI domain-containing protein</fullName>
    </submittedName>
</protein>
<dbReference type="Proteomes" id="UP000726777">
    <property type="component" value="Unassembled WGS sequence"/>
</dbReference>
<feature type="compositionally biased region" description="Polar residues" evidence="1">
    <location>
        <begin position="1082"/>
        <end position="1093"/>
    </location>
</feature>
<dbReference type="InterPro" id="IPR011119">
    <property type="entry name" value="Unchr_helicase_relaxase_TraI"/>
</dbReference>
<feature type="compositionally biased region" description="Polar residues" evidence="1">
    <location>
        <begin position="628"/>
        <end position="646"/>
    </location>
</feature>
<comment type="caution">
    <text evidence="3">The sequence shown here is derived from an EMBL/GenBank/DDBJ whole genome shotgun (WGS) entry which is preliminary data.</text>
</comment>
<dbReference type="RefSeq" id="WP_228085474.1">
    <property type="nucleotide sequence ID" value="NZ_JACVHL010000002.1"/>
</dbReference>